<gene>
    <name evidence="1" type="ORF">RPERSI_LOCUS32635</name>
</gene>
<comment type="caution">
    <text evidence="1">The sequence shown here is derived from an EMBL/GenBank/DDBJ whole genome shotgun (WGS) entry which is preliminary data.</text>
</comment>
<organism evidence="1 2">
    <name type="scientific">Racocetra persica</name>
    <dbReference type="NCBI Taxonomy" id="160502"/>
    <lineage>
        <taxon>Eukaryota</taxon>
        <taxon>Fungi</taxon>
        <taxon>Fungi incertae sedis</taxon>
        <taxon>Mucoromycota</taxon>
        <taxon>Glomeromycotina</taxon>
        <taxon>Glomeromycetes</taxon>
        <taxon>Diversisporales</taxon>
        <taxon>Gigasporaceae</taxon>
        <taxon>Racocetra</taxon>
    </lineage>
</organism>
<evidence type="ECO:0000313" key="2">
    <source>
        <dbReference type="Proteomes" id="UP000789920"/>
    </source>
</evidence>
<feature type="non-terminal residue" evidence="1">
    <location>
        <position position="57"/>
    </location>
</feature>
<name>A0ACA9SL89_9GLOM</name>
<proteinExistence type="predicted"/>
<protein>
    <submittedName>
        <fullName evidence="1">27809_t:CDS:1</fullName>
    </submittedName>
</protein>
<dbReference type="Proteomes" id="UP000789920">
    <property type="component" value="Unassembled WGS sequence"/>
</dbReference>
<dbReference type="EMBL" id="CAJVQC010137179">
    <property type="protein sequence ID" value="CAG8843164.1"/>
    <property type="molecule type" value="Genomic_DNA"/>
</dbReference>
<sequence length="57" mass="5871">MTDVGMVDTLQKGGIMIDPSQKGGIMIDPSQKGGLMMAIKECFSGTVGGITQVLVGQ</sequence>
<keyword evidence="2" id="KW-1185">Reference proteome</keyword>
<accession>A0ACA9SL89</accession>
<evidence type="ECO:0000313" key="1">
    <source>
        <dbReference type="EMBL" id="CAG8843164.1"/>
    </source>
</evidence>
<reference evidence="1" key="1">
    <citation type="submission" date="2021-06" db="EMBL/GenBank/DDBJ databases">
        <authorList>
            <person name="Kallberg Y."/>
            <person name="Tangrot J."/>
            <person name="Rosling A."/>
        </authorList>
    </citation>
    <scope>NUCLEOTIDE SEQUENCE</scope>
    <source>
        <strain evidence="1">MA461A</strain>
    </source>
</reference>